<dbReference type="EMBL" id="CP003631">
    <property type="protein sequence ID" value="AFZ22033.1"/>
    <property type="molecule type" value="Genomic_DNA"/>
</dbReference>
<dbReference type="PANTHER" id="PTHR48104">
    <property type="entry name" value="METACASPASE-4"/>
    <property type="match status" value="1"/>
</dbReference>
<sequence length="361" mass="41095">MDYRLGLQRLKELLPPEAIEEFDLYEGRLLENLKEAERYGMSPSTQADRNKIMSSLNQLARTYGEYLDNRSFNDLCHWARRSESPTSLTQVRGQESKPSSSLPPPGPIRKRWALLVGIDKYREQEFKPLKHCVSDVQALEPTLTKLGYEVVCMHSKLRTTDSLFPLSTNIVTQLSRLSQATELDDLLWVHFSCHGKRVQEKPVLIAYDTHPDLYERTALPVSDIRKVCNKVRRLVLTLDACHVGSEVGRNLPDPEFVHNVHELAEGFVLIAASTARQVAQEWKELGHGVFTHFLLEGLEGKADRHGNKYVTAKDLENYVLASLRDWSIRNKKPLQESTANTEGLGDMILAEYTKLSNQIVD</sequence>
<feature type="domain" description="Peptidase C14 caspase" evidence="2">
    <location>
        <begin position="110"/>
        <end position="304"/>
    </location>
</feature>
<evidence type="ECO:0000313" key="4">
    <source>
        <dbReference type="Proteomes" id="UP000010471"/>
    </source>
</evidence>
<dbReference type="SUPFAM" id="SSF52129">
    <property type="entry name" value="Caspase-like"/>
    <property type="match status" value="1"/>
</dbReference>
<dbReference type="AlphaFoldDB" id="K9WPC2"/>
<feature type="region of interest" description="Disordered" evidence="1">
    <location>
        <begin position="86"/>
        <end position="106"/>
    </location>
</feature>
<evidence type="ECO:0000313" key="3">
    <source>
        <dbReference type="EMBL" id="AFZ22033.1"/>
    </source>
</evidence>
<protein>
    <recommendedName>
        <fullName evidence="2">Peptidase C14 caspase domain-containing protein</fullName>
    </recommendedName>
</protein>
<gene>
    <name evidence="3" type="ORF">Mic7113_6453</name>
</gene>
<dbReference type="PANTHER" id="PTHR48104:SF30">
    <property type="entry name" value="METACASPASE-1"/>
    <property type="match status" value="1"/>
</dbReference>
<geneLocation type="plasmid" evidence="3 4">
    <name>pMIC7113.01</name>
</geneLocation>
<organism evidence="3 4">
    <name type="scientific">Allocoleopsis franciscana PCC 7113</name>
    <dbReference type="NCBI Taxonomy" id="1173027"/>
    <lineage>
        <taxon>Bacteria</taxon>
        <taxon>Bacillati</taxon>
        <taxon>Cyanobacteriota</taxon>
        <taxon>Cyanophyceae</taxon>
        <taxon>Coleofasciculales</taxon>
        <taxon>Coleofasciculaceae</taxon>
        <taxon>Allocoleopsis</taxon>
        <taxon>Allocoleopsis franciscana</taxon>
    </lineage>
</organism>
<dbReference type="OrthoDB" id="414840at2"/>
<dbReference type="Pfam" id="PF00656">
    <property type="entry name" value="Peptidase_C14"/>
    <property type="match status" value="1"/>
</dbReference>
<dbReference type="RefSeq" id="WP_015186160.1">
    <property type="nucleotide sequence ID" value="NC_019739.1"/>
</dbReference>
<evidence type="ECO:0000259" key="2">
    <source>
        <dbReference type="Pfam" id="PF00656"/>
    </source>
</evidence>
<dbReference type="InterPro" id="IPR011600">
    <property type="entry name" value="Pept_C14_caspase"/>
</dbReference>
<dbReference type="Proteomes" id="UP000010471">
    <property type="component" value="Plasmid pMIC7113.01"/>
</dbReference>
<dbReference type="InterPro" id="IPR050452">
    <property type="entry name" value="Metacaspase"/>
</dbReference>
<accession>K9WPC2</accession>
<evidence type="ECO:0000256" key="1">
    <source>
        <dbReference type="SAM" id="MobiDB-lite"/>
    </source>
</evidence>
<dbReference type="GO" id="GO:0006508">
    <property type="term" value="P:proteolysis"/>
    <property type="evidence" value="ECO:0007669"/>
    <property type="project" value="InterPro"/>
</dbReference>
<keyword evidence="3" id="KW-0614">Plasmid</keyword>
<dbReference type="GO" id="GO:0005737">
    <property type="term" value="C:cytoplasm"/>
    <property type="evidence" value="ECO:0007669"/>
    <property type="project" value="TreeGrafter"/>
</dbReference>
<dbReference type="Gene3D" id="3.40.50.1460">
    <property type="match status" value="1"/>
</dbReference>
<name>K9WPC2_9CYAN</name>
<dbReference type="InterPro" id="IPR029030">
    <property type="entry name" value="Caspase-like_dom_sf"/>
</dbReference>
<dbReference type="KEGG" id="mic:Mic7113_6453"/>
<reference evidence="3 4" key="1">
    <citation type="submission" date="2012-06" db="EMBL/GenBank/DDBJ databases">
        <title>Finished plasmid 1 of genome of Microcoleus sp. PCC 7113.</title>
        <authorList>
            <consortium name="US DOE Joint Genome Institute"/>
            <person name="Gugger M."/>
            <person name="Coursin T."/>
            <person name="Rippka R."/>
            <person name="Tandeau De Marsac N."/>
            <person name="Huntemann M."/>
            <person name="Wei C.-L."/>
            <person name="Han J."/>
            <person name="Detter J.C."/>
            <person name="Han C."/>
            <person name="Tapia R."/>
            <person name="Chen A."/>
            <person name="Kyrpides N."/>
            <person name="Mavromatis K."/>
            <person name="Markowitz V."/>
            <person name="Szeto E."/>
            <person name="Ivanova N."/>
            <person name="Pagani I."/>
            <person name="Pati A."/>
            <person name="Goodwin L."/>
            <person name="Nordberg H.P."/>
            <person name="Cantor M.N."/>
            <person name="Hua S.X."/>
            <person name="Woyke T."/>
            <person name="Kerfeld C.A."/>
        </authorList>
    </citation>
    <scope>NUCLEOTIDE SEQUENCE [LARGE SCALE GENOMIC DNA]</scope>
    <source>
        <strain evidence="3 4">PCC 7113</strain>
        <plasmid evidence="3 4">pMIC7113.01</plasmid>
    </source>
</reference>
<keyword evidence="4" id="KW-1185">Reference proteome</keyword>
<dbReference type="GO" id="GO:0004197">
    <property type="term" value="F:cysteine-type endopeptidase activity"/>
    <property type="evidence" value="ECO:0007669"/>
    <property type="project" value="InterPro"/>
</dbReference>
<proteinExistence type="predicted"/>
<dbReference type="HOGENOM" id="CLU_766858_0_0_3"/>